<dbReference type="AlphaFoldDB" id="A0A0E9VT44"/>
<proteinExistence type="predicted"/>
<sequence length="32" mass="3491">MLLSTNSQVQTSTQFDLGSLTQGVQVHGRQTK</sequence>
<accession>A0A0E9VT44</accession>
<protein>
    <submittedName>
        <fullName evidence="1">Uncharacterized protein</fullName>
    </submittedName>
</protein>
<dbReference type="EMBL" id="GBXM01028057">
    <property type="protein sequence ID" value="JAH80520.1"/>
    <property type="molecule type" value="Transcribed_RNA"/>
</dbReference>
<name>A0A0E9VT44_ANGAN</name>
<evidence type="ECO:0000313" key="1">
    <source>
        <dbReference type="EMBL" id="JAH80520.1"/>
    </source>
</evidence>
<organism evidence="1">
    <name type="scientific">Anguilla anguilla</name>
    <name type="common">European freshwater eel</name>
    <name type="synonym">Muraena anguilla</name>
    <dbReference type="NCBI Taxonomy" id="7936"/>
    <lineage>
        <taxon>Eukaryota</taxon>
        <taxon>Metazoa</taxon>
        <taxon>Chordata</taxon>
        <taxon>Craniata</taxon>
        <taxon>Vertebrata</taxon>
        <taxon>Euteleostomi</taxon>
        <taxon>Actinopterygii</taxon>
        <taxon>Neopterygii</taxon>
        <taxon>Teleostei</taxon>
        <taxon>Anguilliformes</taxon>
        <taxon>Anguillidae</taxon>
        <taxon>Anguilla</taxon>
    </lineage>
</organism>
<reference evidence="1" key="2">
    <citation type="journal article" date="2015" name="Fish Shellfish Immunol.">
        <title>Early steps in the European eel (Anguilla anguilla)-Vibrio vulnificus interaction in the gills: Role of the RtxA13 toxin.</title>
        <authorList>
            <person name="Callol A."/>
            <person name="Pajuelo D."/>
            <person name="Ebbesson L."/>
            <person name="Teles M."/>
            <person name="MacKenzie S."/>
            <person name="Amaro C."/>
        </authorList>
    </citation>
    <scope>NUCLEOTIDE SEQUENCE</scope>
</reference>
<reference evidence="1" key="1">
    <citation type="submission" date="2014-11" db="EMBL/GenBank/DDBJ databases">
        <authorList>
            <person name="Amaro Gonzalez C."/>
        </authorList>
    </citation>
    <scope>NUCLEOTIDE SEQUENCE</scope>
</reference>